<dbReference type="InterPro" id="IPR016181">
    <property type="entry name" value="Acyl_CoA_acyltransferase"/>
</dbReference>
<dbReference type="Proteomes" id="UP000516134">
    <property type="component" value="Chromosome"/>
</dbReference>
<name>A0ABX6SZZ2_9SPHN</name>
<dbReference type="InterPro" id="IPR000182">
    <property type="entry name" value="GNAT_dom"/>
</dbReference>
<dbReference type="Gene3D" id="3.40.630.30">
    <property type="match status" value="1"/>
</dbReference>
<dbReference type="PROSITE" id="PS51186">
    <property type="entry name" value="GNAT"/>
    <property type="match status" value="1"/>
</dbReference>
<evidence type="ECO:0000259" key="1">
    <source>
        <dbReference type="PROSITE" id="PS51186"/>
    </source>
</evidence>
<organism evidence="2 3">
    <name type="scientific">Sphingomonas daechungensis</name>
    <dbReference type="NCBI Taxonomy" id="1176646"/>
    <lineage>
        <taxon>Bacteria</taxon>
        <taxon>Pseudomonadati</taxon>
        <taxon>Pseudomonadota</taxon>
        <taxon>Alphaproteobacteria</taxon>
        <taxon>Sphingomonadales</taxon>
        <taxon>Sphingomonadaceae</taxon>
        <taxon>Sphingomonas</taxon>
    </lineage>
</organism>
<evidence type="ECO:0000313" key="3">
    <source>
        <dbReference type="Proteomes" id="UP000516134"/>
    </source>
</evidence>
<dbReference type="SUPFAM" id="SSF55729">
    <property type="entry name" value="Acyl-CoA N-acyltransferases (Nat)"/>
    <property type="match status" value="1"/>
</dbReference>
<dbReference type="CDD" id="cd04301">
    <property type="entry name" value="NAT_SF"/>
    <property type="match status" value="1"/>
</dbReference>
<keyword evidence="3" id="KW-1185">Reference proteome</keyword>
<accession>A0ABX6SZZ2</accession>
<proteinExistence type="predicted"/>
<dbReference type="RefSeq" id="WP_187714311.1">
    <property type="nucleotide sequence ID" value="NZ_CP060780.1"/>
</dbReference>
<dbReference type="Pfam" id="PF00583">
    <property type="entry name" value="Acetyltransf_1"/>
    <property type="match status" value="1"/>
</dbReference>
<gene>
    <name evidence="2" type="ORF">H9L15_12595</name>
</gene>
<dbReference type="EMBL" id="CP060780">
    <property type="protein sequence ID" value="QNP42879.1"/>
    <property type="molecule type" value="Genomic_DNA"/>
</dbReference>
<evidence type="ECO:0000313" key="2">
    <source>
        <dbReference type="EMBL" id="QNP42879.1"/>
    </source>
</evidence>
<reference evidence="2 3" key="1">
    <citation type="submission" date="2020-08" db="EMBL/GenBank/DDBJ databases">
        <title>Genome sequence of Sphingomonas daechungensis KACC 18115T.</title>
        <authorList>
            <person name="Hyun D.-W."/>
            <person name="Bae J.-W."/>
        </authorList>
    </citation>
    <scope>NUCLEOTIDE SEQUENCE [LARGE SCALE GENOMIC DNA]</scope>
    <source>
        <strain evidence="2 3">KACC 18115</strain>
    </source>
</reference>
<sequence length="115" mass="13084">MKDRLPTADDVVLGTKADLDQVLGWLEREYEEDGEGFWCNRNLFPKALDDEDFYVIRQGGEAIAFQLGHYSPDIANVRKDKQRQGFGTALLNAAIARARRDNVNILDVECARARR</sequence>
<protein>
    <submittedName>
        <fullName evidence="2">GNAT family N-acetyltransferase</fullName>
    </submittedName>
</protein>
<feature type="domain" description="N-acetyltransferase" evidence="1">
    <location>
        <begin position="9"/>
        <end position="115"/>
    </location>
</feature>